<accession>L9ZQ73</accession>
<comment type="caution">
    <text evidence="2">The sequence shown here is derived from an EMBL/GenBank/DDBJ whole genome shotgun (WGS) entry which is preliminary data.</text>
</comment>
<dbReference type="Proteomes" id="UP000011519">
    <property type="component" value="Unassembled WGS sequence"/>
</dbReference>
<feature type="region of interest" description="Disordered" evidence="1">
    <location>
        <begin position="48"/>
        <end position="83"/>
    </location>
</feature>
<dbReference type="AlphaFoldDB" id="L9ZQ73"/>
<organism evidence="2 3">
    <name type="scientific">Natrialba hulunbeirensis JCM 10989</name>
    <dbReference type="NCBI Taxonomy" id="1227493"/>
    <lineage>
        <taxon>Archaea</taxon>
        <taxon>Methanobacteriati</taxon>
        <taxon>Methanobacteriota</taxon>
        <taxon>Stenosarchaea group</taxon>
        <taxon>Halobacteria</taxon>
        <taxon>Halobacteriales</taxon>
        <taxon>Natrialbaceae</taxon>
        <taxon>Natrialba</taxon>
    </lineage>
</organism>
<evidence type="ECO:0000313" key="3">
    <source>
        <dbReference type="Proteomes" id="UP000011519"/>
    </source>
</evidence>
<dbReference type="PATRIC" id="fig|1227493.4.peg.3004"/>
<sequence>MANRDDVSRELAKCTNCDSIYAARQWPDGDIQMIGSDSCPCGSTDFVLVDDEDDDGGRAAIETEPGRESDGDDDPSPDRTTAE</sequence>
<gene>
    <name evidence="2" type="ORF">C483_14942</name>
</gene>
<keyword evidence="3" id="KW-1185">Reference proteome</keyword>
<protein>
    <submittedName>
        <fullName evidence="2">Uncharacterized protein</fullName>
    </submittedName>
</protein>
<evidence type="ECO:0000256" key="1">
    <source>
        <dbReference type="SAM" id="MobiDB-lite"/>
    </source>
</evidence>
<evidence type="ECO:0000313" key="2">
    <source>
        <dbReference type="EMBL" id="ELY88645.1"/>
    </source>
</evidence>
<name>L9ZQ73_9EURY</name>
<proteinExistence type="predicted"/>
<dbReference type="EMBL" id="AOIM01000038">
    <property type="protein sequence ID" value="ELY88645.1"/>
    <property type="molecule type" value="Genomic_DNA"/>
</dbReference>
<reference evidence="2 3" key="1">
    <citation type="journal article" date="2014" name="PLoS Genet.">
        <title>Phylogenetically driven sequencing of extremely halophilic archaea reveals strategies for static and dynamic osmo-response.</title>
        <authorList>
            <person name="Becker E.A."/>
            <person name="Seitzer P.M."/>
            <person name="Tritt A."/>
            <person name="Larsen D."/>
            <person name="Krusor M."/>
            <person name="Yao A.I."/>
            <person name="Wu D."/>
            <person name="Madern D."/>
            <person name="Eisen J.A."/>
            <person name="Darling A.E."/>
            <person name="Facciotti M.T."/>
        </authorList>
    </citation>
    <scope>NUCLEOTIDE SEQUENCE [LARGE SCALE GENOMIC DNA]</scope>
    <source>
        <strain evidence="2 3">JCM 10989</strain>
    </source>
</reference>
<dbReference type="OrthoDB" id="165610at2157"/>